<dbReference type="GO" id="GO:0005524">
    <property type="term" value="F:ATP binding"/>
    <property type="evidence" value="ECO:0007669"/>
    <property type="project" value="UniProtKB-KW"/>
</dbReference>
<dbReference type="Proteomes" id="UP000186955">
    <property type="component" value="Unassembled WGS sequence"/>
</dbReference>
<dbReference type="Gene3D" id="3.40.50.300">
    <property type="entry name" value="P-loop containing nucleotide triphosphate hydrolases"/>
    <property type="match status" value="2"/>
</dbReference>
<reference evidence="7 8" key="1">
    <citation type="submission" date="2016-10" db="EMBL/GenBank/DDBJ databases">
        <title>Genome sequence of the ascomycete fungus Penicillium subrubescens.</title>
        <authorList>
            <person name="De Vries R.P."/>
            <person name="Peng M."/>
            <person name="Dilokpimol A."/>
            <person name="Hilden K."/>
            <person name="Makela M.R."/>
            <person name="Grigoriev I."/>
            <person name="Riley R."/>
            <person name="Granchi Z."/>
        </authorList>
    </citation>
    <scope>NUCLEOTIDE SEQUENCE [LARGE SCALE GENOMIC DNA]</scope>
    <source>
        <strain evidence="7 8">CBS 132785</strain>
    </source>
</reference>
<evidence type="ECO:0000313" key="8">
    <source>
        <dbReference type="Proteomes" id="UP000186955"/>
    </source>
</evidence>
<gene>
    <name evidence="7" type="ORF">PENSUB_7099</name>
</gene>
<feature type="domain" description="ABC transporter" evidence="6">
    <location>
        <begin position="549"/>
        <end position="764"/>
    </location>
</feature>
<dbReference type="SUPFAM" id="SSF52540">
    <property type="entry name" value="P-loop containing nucleoside triphosphate hydrolases"/>
    <property type="match status" value="2"/>
</dbReference>
<dbReference type="FunFam" id="3.40.50.300:FF:000882">
    <property type="entry name" value="Translation initiation regulator (Gcn20)"/>
    <property type="match status" value="1"/>
</dbReference>
<dbReference type="SMART" id="SM00382">
    <property type="entry name" value="AAA"/>
    <property type="match status" value="2"/>
</dbReference>
<feature type="domain" description="ABC transporter" evidence="6">
    <location>
        <begin position="199"/>
        <end position="471"/>
    </location>
</feature>
<evidence type="ECO:0000256" key="5">
    <source>
        <dbReference type="SAM" id="Coils"/>
    </source>
</evidence>
<dbReference type="InterPro" id="IPR003439">
    <property type="entry name" value="ABC_transporter-like_ATP-bd"/>
</dbReference>
<proteinExistence type="predicted"/>
<dbReference type="PANTHER" id="PTHR19211">
    <property type="entry name" value="ATP-BINDING TRANSPORT PROTEIN-RELATED"/>
    <property type="match status" value="1"/>
</dbReference>
<feature type="coiled-coil region" evidence="5">
    <location>
        <begin position="282"/>
        <end position="319"/>
    </location>
</feature>
<dbReference type="InterPro" id="IPR017871">
    <property type="entry name" value="ABC_transporter-like_CS"/>
</dbReference>
<evidence type="ECO:0000256" key="1">
    <source>
        <dbReference type="ARBA" id="ARBA00004141"/>
    </source>
</evidence>
<sequence length="769" mass="85566">MEAELQAQIPGLDHVISEYSVGYLTHASNLYVEDSNAQSPLSEAAETVTELLISASGDFSTKNRDTISGLVEKFITSLSSANGVDAERRQMPLTAKKLDQAINVGSQRNMSSTLGLTGTNVDLESANARKVESRVDKKKLEKAERKIRAKQEKKQMKTVQYEASRLLNQPDEAMSYEEFFMAVNPLQLGSDSQSKSKDIKLDNIDISIGGQRILTDAALTLAYGRRYGLVGQNGIGKSTLLRALSRREVAIPNHISILHVEQEITGDDTPAIQAVLDADVWRKHLLAEQDKITKQLAVLEEERSQMADTSKDAARLDHEREGLDITLTDIHSKLSEMESDKAESRAASILAGLGFSPERQQFATRTFSGGWRMRLALARALFCEPDLLLLDEPSNMLDVPSITFLANYLQGYPSTVLVVSHDRAFLNEVATDIIHQHSERLDYYKGANFESFYATKEERRKNAKREYEKQMAERAHLQGWSHRNHRKMTFMLTLILAFIDKFRYNAAKSSEAQSRIKKLERMPVLEAPESEYVVHFQFPEVEKLSPPIVQMSDVCFGYSPDRPLLKDVDLDVQLDSRIGIVGPNGAGKTTVLKLLINQLAPTKGLISAHSRLRIGFFAQHHVDALDLTTSAVSFMAKTYPGKSDEEYRRHLGAFGITGMTGLQRMEFLSGGQKSRVAFACLSLTNPHILVLDEPSNHLDIEGMDALSDALQRFEGGVVMVSHDVTMLQNVCKSLWVCDKGTVNKFDGDVKAYKKMITAQADAAGVVAKH</sequence>
<dbReference type="PANTHER" id="PTHR19211:SF117">
    <property type="entry name" value="ATP-BINDING CASSETTE SUB-FAMILY F MEMBER 3"/>
    <property type="match status" value="1"/>
</dbReference>
<dbReference type="InterPro" id="IPR032781">
    <property type="entry name" value="ABC_tran_Xtn"/>
</dbReference>
<dbReference type="GO" id="GO:0016020">
    <property type="term" value="C:membrane"/>
    <property type="evidence" value="ECO:0007669"/>
    <property type="project" value="UniProtKB-SubCell"/>
</dbReference>
<dbReference type="InterPro" id="IPR027417">
    <property type="entry name" value="P-loop_NTPase"/>
</dbReference>
<organism evidence="7 8">
    <name type="scientific">Penicillium subrubescens</name>
    <dbReference type="NCBI Taxonomy" id="1316194"/>
    <lineage>
        <taxon>Eukaryota</taxon>
        <taxon>Fungi</taxon>
        <taxon>Dikarya</taxon>
        <taxon>Ascomycota</taxon>
        <taxon>Pezizomycotina</taxon>
        <taxon>Eurotiomycetes</taxon>
        <taxon>Eurotiomycetidae</taxon>
        <taxon>Eurotiales</taxon>
        <taxon>Aspergillaceae</taxon>
        <taxon>Penicillium</taxon>
    </lineage>
</organism>
<keyword evidence="5" id="KW-0175">Coiled coil</keyword>
<evidence type="ECO:0000256" key="3">
    <source>
        <dbReference type="ARBA" id="ARBA00022741"/>
    </source>
</evidence>
<dbReference type="PROSITE" id="PS50893">
    <property type="entry name" value="ABC_TRANSPORTER_2"/>
    <property type="match status" value="2"/>
</dbReference>
<dbReference type="GO" id="GO:0016887">
    <property type="term" value="F:ATP hydrolysis activity"/>
    <property type="evidence" value="ECO:0007669"/>
    <property type="project" value="InterPro"/>
</dbReference>
<accession>A0A1Q5TQ25</accession>
<protein>
    <recommendedName>
        <fullName evidence="6">ABC transporter domain-containing protein</fullName>
    </recommendedName>
</protein>
<keyword evidence="2" id="KW-0677">Repeat</keyword>
<dbReference type="Pfam" id="PF12848">
    <property type="entry name" value="ABC_tran_Xtn"/>
    <property type="match status" value="2"/>
</dbReference>
<dbReference type="InterPro" id="IPR050611">
    <property type="entry name" value="ABCF"/>
</dbReference>
<dbReference type="PROSITE" id="PS00211">
    <property type="entry name" value="ABC_TRANSPORTER_1"/>
    <property type="match status" value="2"/>
</dbReference>
<dbReference type="EMBL" id="MNBE01000626">
    <property type="protein sequence ID" value="OKP02335.1"/>
    <property type="molecule type" value="Genomic_DNA"/>
</dbReference>
<evidence type="ECO:0000259" key="6">
    <source>
        <dbReference type="PROSITE" id="PS50893"/>
    </source>
</evidence>
<dbReference type="FunFam" id="3.40.50.300:FF:000104">
    <property type="entry name" value="ATP-binding cassette sub-family F member 3"/>
    <property type="match status" value="1"/>
</dbReference>
<keyword evidence="4" id="KW-0067">ATP-binding</keyword>
<comment type="caution">
    <text evidence="7">The sequence shown here is derived from an EMBL/GenBank/DDBJ whole genome shotgun (WGS) entry which is preliminary data.</text>
</comment>
<name>A0A1Q5TQ25_9EURO</name>
<keyword evidence="3" id="KW-0547">Nucleotide-binding</keyword>
<dbReference type="STRING" id="1316194.A0A1Q5TQ25"/>
<dbReference type="Pfam" id="PF00005">
    <property type="entry name" value="ABC_tran"/>
    <property type="match status" value="2"/>
</dbReference>
<feature type="coiled-coil region" evidence="5">
    <location>
        <begin position="123"/>
        <end position="169"/>
    </location>
</feature>
<dbReference type="InterPro" id="IPR003593">
    <property type="entry name" value="AAA+_ATPase"/>
</dbReference>
<evidence type="ECO:0000256" key="4">
    <source>
        <dbReference type="ARBA" id="ARBA00022840"/>
    </source>
</evidence>
<evidence type="ECO:0000313" key="7">
    <source>
        <dbReference type="EMBL" id="OKP02335.1"/>
    </source>
</evidence>
<comment type="subcellular location">
    <subcellularLocation>
        <location evidence="1">Membrane</location>
        <topology evidence="1">Multi-pass membrane protein</topology>
    </subcellularLocation>
</comment>
<keyword evidence="8" id="KW-1185">Reference proteome</keyword>
<evidence type="ECO:0000256" key="2">
    <source>
        <dbReference type="ARBA" id="ARBA00022737"/>
    </source>
</evidence>
<dbReference type="AlphaFoldDB" id="A0A1Q5TQ25"/>
<dbReference type="CDD" id="cd03221">
    <property type="entry name" value="ABCF_EF-3"/>
    <property type="match status" value="2"/>
</dbReference>